<dbReference type="AlphaFoldDB" id="A0A183HW78"/>
<dbReference type="InterPro" id="IPR031814">
    <property type="entry name" value="ALG11_N"/>
</dbReference>
<dbReference type="Pfam" id="PF15924">
    <property type="entry name" value="ALG11_N"/>
    <property type="match status" value="1"/>
</dbReference>
<feature type="transmembrane region" description="Helical" evidence="5">
    <location>
        <begin position="60"/>
        <end position="81"/>
    </location>
</feature>
<protein>
    <submittedName>
        <fullName evidence="9">ALG11_N domain-containing protein</fullName>
    </submittedName>
</protein>
<comment type="similarity">
    <text evidence="2">Belongs to the glycosyltransferase group 1 family. Glycosyltransferase 4 subfamily.</text>
</comment>
<dbReference type="GO" id="GO:0005789">
    <property type="term" value="C:endoplasmic reticulum membrane"/>
    <property type="evidence" value="ECO:0007669"/>
    <property type="project" value="UniProtKB-SubCell"/>
</dbReference>
<evidence type="ECO:0000256" key="3">
    <source>
        <dbReference type="ARBA" id="ARBA00022679"/>
    </source>
</evidence>
<evidence type="ECO:0000256" key="5">
    <source>
        <dbReference type="SAM" id="Phobius"/>
    </source>
</evidence>
<keyword evidence="4" id="KW-0256">Endoplasmic reticulum</keyword>
<evidence type="ECO:0000256" key="4">
    <source>
        <dbReference type="ARBA" id="ARBA00022824"/>
    </source>
</evidence>
<evidence type="ECO:0000313" key="8">
    <source>
        <dbReference type="Proteomes" id="UP000267606"/>
    </source>
</evidence>
<evidence type="ECO:0000256" key="1">
    <source>
        <dbReference type="ARBA" id="ARBA00004586"/>
    </source>
</evidence>
<dbReference type="PANTHER" id="PTHR45919">
    <property type="entry name" value="GDP-MAN:MAN(3)GLCNAC(2)-PP-DOL ALPHA-1,2-MANNOSYLTRANSFERASE"/>
    <property type="match status" value="1"/>
</dbReference>
<dbReference type="Proteomes" id="UP000267606">
    <property type="component" value="Unassembled WGS sequence"/>
</dbReference>
<evidence type="ECO:0000313" key="7">
    <source>
        <dbReference type="EMBL" id="VDO78789.1"/>
    </source>
</evidence>
<name>A0A183HW78_9BILA</name>
<dbReference type="GO" id="GO:0006487">
    <property type="term" value="P:protein N-linked glycosylation"/>
    <property type="evidence" value="ECO:0007669"/>
    <property type="project" value="TreeGrafter"/>
</dbReference>
<reference evidence="9" key="1">
    <citation type="submission" date="2016-06" db="UniProtKB">
        <authorList>
            <consortium name="WormBaseParasite"/>
        </authorList>
    </citation>
    <scope>IDENTIFICATION</scope>
</reference>
<feature type="domain" description="ALG11 mannosyltransferase N-terminal" evidence="6">
    <location>
        <begin position="1"/>
        <end position="85"/>
    </location>
</feature>
<reference evidence="7 8" key="2">
    <citation type="submission" date="2018-11" db="EMBL/GenBank/DDBJ databases">
        <authorList>
            <consortium name="Pathogen Informatics"/>
        </authorList>
    </citation>
    <scope>NUCLEOTIDE SEQUENCE [LARGE SCALE GENOMIC DNA]</scope>
</reference>
<keyword evidence="8" id="KW-1185">Reference proteome</keyword>
<dbReference type="InterPro" id="IPR038013">
    <property type="entry name" value="ALG11"/>
</dbReference>
<keyword evidence="5" id="KW-0812">Transmembrane</keyword>
<sequence>MGYPFALPLFRWLAGCNVACYVHYPVISREMIKLVESAEPSYNNAQWIAKNRFFTYLKLIYYRVFATLYSFSGICSEVIMVNGTYVFDLSFLVFNYCHWSIET</sequence>
<organism evidence="9">
    <name type="scientific">Onchocerca flexuosa</name>
    <dbReference type="NCBI Taxonomy" id="387005"/>
    <lineage>
        <taxon>Eukaryota</taxon>
        <taxon>Metazoa</taxon>
        <taxon>Ecdysozoa</taxon>
        <taxon>Nematoda</taxon>
        <taxon>Chromadorea</taxon>
        <taxon>Rhabditida</taxon>
        <taxon>Spirurina</taxon>
        <taxon>Spiruromorpha</taxon>
        <taxon>Filarioidea</taxon>
        <taxon>Onchocercidae</taxon>
        <taxon>Onchocerca</taxon>
    </lineage>
</organism>
<keyword evidence="5" id="KW-0472">Membrane</keyword>
<keyword evidence="5" id="KW-1133">Transmembrane helix</keyword>
<evidence type="ECO:0000313" key="9">
    <source>
        <dbReference type="WBParaSite" id="OFLC_0001174001-mRNA-1"/>
    </source>
</evidence>
<gene>
    <name evidence="7" type="ORF">OFLC_LOCUS11738</name>
</gene>
<dbReference type="WBParaSite" id="OFLC_0001174001-mRNA-1">
    <property type="protein sequence ID" value="OFLC_0001174001-mRNA-1"/>
    <property type="gene ID" value="OFLC_0001174001"/>
</dbReference>
<keyword evidence="3" id="KW-0808">Transferase</keyword>
<dbReference type="GO" id="GO:0004377">
    <property type="term" value="F:GDP-Man:Man(3)GlcNAc(2)-PP-Dol alpha-1,2-mannosyltransferase activity"/>
    <property type="evidence" value="ECO:0007669"/>
    <property type="project" value="InterPro"/>
</dbReference>
<dbReference type="EMBL" id="UZAJ01017366">
    <property type="protein sequence ID" value="VDO78789.1"/>
    <property type="molecule type" value="Genomic_DNA"/>
</dbReference>
<dbReference type="STRING" id="387005.A0A183HW78"/>
<dbReference type="PANTHER" id="PTHR45919:SF1">
    <property type="entry name" value="GDP-MAN:MAN(3)GLCNAC(2)-PP-DOL ALPHA-1,2-MANNOSYLTRANSFERASE"/>
    <property type="match status" value="1"/>
</dbReference>
<evidence type="ECO:0000259" key="6">
    <source>
        <dbReference type="Pfam" id="PF15924"/>
    </source>
</evidence>
<proteinExistence type="inferred from homology"/>
<evidence type="ECO:0000256" key="2">
    <source>
        <dbReference type="ARBA" id="ARBA00009481"/>
    </source>
</evidence>
<feature type="transmembrane region" description="Helical" evidence="5">
    <location>
        <begin position="6"/>
        <end position="24"/>
    </location>
</feature>
<comment type="subcellular location">
    <subcellularLocation>
        <location evidence="1">Endoplasmic reticulum membrane</location>
    </subcellularLocation>
</comment>
<accession>A0A183HW78</accession>